<dbReference type="EMBL" id="CP028130">
    <property type="protein sequence ID" value="AZZ56388.1"/>
    <property type="molecule type" value="Genomic_DNA"/>
</dbReference>
<dbReference type="AlphaFoldDB" id="A0AAD1ADV4"/>
<dbReference type="Proteomes" id="UP000283946">
    <property type="component" value="Chromosome"/>
</dbReference>
<dbReference type="Pfam" id="PF01381">
    <property type="entry name" value="HTH_3"/>
    <property type="match status" value="1"/>
</dbReference>
<evidence type="ECO:0000259" key="1">
    <source>
        <dbReference type="Pfam" id="PF01381"/>
    </source>
</evidence>
<name>A0AAD1ADV4_9MICO</name>
<evidence type="ECO:0000313" key="2">
    <source>
        <dbReference type="EMBL" id="AZZ56388.1"/>
    </source>
</evidence>
<protein>
    <submittedName>
        <fullName evidence="2">Helix-turn-helix domain-containing protein</fullName>
    </submittedName>
</protein>
<sequence>MSIAQRSNADAEAVRRLRSRQVVSRVSYLRELRRVAQDTTQRQLARVIGISQPSVSSALKSAASVLDVRPGFSGATPYEIAQRFDAGELTREQTIDELGRWSYRPGLPSDGYDWSTADAGEFEDVERAHTDHLIDGAMYEEILIRHSEQGR</sequence>
<dbReference type="KEGG" id="ria:C7V51_11250"/>
<dbReference type="InterPro" id="IPR001387">
    <property type="entry name" value="Cro/C1-type_HTH"/>
</dbReference>
<dbReference type="RefSeq" id="WP_104265559.1">
    <property type="nucleotide sequence ID" value="NZ_CP028130.1"/>
</dbReference>
<proteinExistence type="predicted"/>
<evidence type="ECO:0000313" key="3">
    <source>
        <dbReference type="Proteomes" id="UP000283946"/>
    </source>
</evidence>
<gene>
    <name evidence="2" type="ORF">C7V51_11250</name>
</gene>
<feature type="domain" description="HTH cro/C1-type" evidence="1">
    <location>
        <begin position="29"/>
        <end position="57"/>
    </location>
</feature>
<organism evidence="2 3">
    <name type="scientific">Rathayibacter iranicus</name>
    <dbReference type="NCBI Taxonomy" id="59737"/>
    <lineage>
        <taxon>Bacteria</taxon>
        <taxon>Bacillati</taxon>
        <taxon>Actinomycetota</taxon>
        <taxon>Actinomycetes</taxon>
        <taxon>Micrococcales</taxon>
        <taxon>Microbacteriaceae</taxon>
        <taxon>Rathayibacter</taxon>
    </lineage>
</organism>
<accession>A0AAD1ADV4</accession>
<reference evidence="2 3" key="1">
    <citation type="submission" date="2018-03" db="EMBL/GenBank/DDBJ databases">
        <title>Bacteriophage NCPPB3778 and a type I-E CRISPR drive the evolution of the US Biological Select Agent, Rathayibacter toxicus.</title>
        <authorList>
            <person name="Davis E.W.II."/>
            <person name="Tabima J.F."/>
            <person name="Weisberg A.J."/>
            <person name="Dantas Lopes L."/>
            <person name="Wiseman M.S."/>
            <person name="Wiseman M.S."/>
            <person name="Pupko T."/>
            <person name="Belcher M.S."/>
            <person name="Sechler A.J."/>
            <person name="Tancos M.A."/>
            <person name="Schroeder B.K."/>
            <person name="Murray T.D."/>
            <person name="Luster D.G."/>
            <person name="Schneider W.L."/>
            <person name="Rogers E."/>
            <person name="Andreote F.D."/>
            <person name="Grunwald N.J."/>
            <person name="Putnam M.L."/>
            <person name="Chang J.H."/>
        </authorList>
    </citation>
    <scope>NUCLEOTIDE SEQUENCE [LARGE SCALE GENOMIC DNA]</scope>
    <source>
        <strain evidence="2 3">NCCPB 2253</strain>
    </source>
</reference>